<gene>
    <name evidence="2" type="ORF">AV654_11900</name>
</gene>
<evidence type="ECO:0000256" key="1">
    <source>
        <dbReference type="SAM" id="SignalP"/>
    </source>
</evidence>
<comment type="caution">
    <text evidence="2">The sequence shown here is derived from an EMBL/GenBank/DDBJ whole genome shotgun (WGS) entry which is preliminary data.</text>
</comment>
<evidence type="ECO:0000313" key="2">
    <source>
        <dbReference type="EMBL" id="KZE80635.1"/>
    </source>
</evidence>
<keyword evidence="3" id="KW-1185">Reference proteome</keyword>
<dbReference type="OrthoDB" id="9912987at2"/>
<proteinExistence type="predicted"/>
<evidence type="ECO:0000313" key="3">
    <source>
        <dbReference type="Proteomes" id="UP000076563"/>
    </source>
</evidence>
<dbReference type="Proteomes" id="UP000076563">
    <property type="component" value="Unassembled WGS sequence"/>
</dbReference>
<dbReference type="STRING" id="1007103.GCA_000213315_04898"/>
<reference evidence="3" key="1">
    <citation type="submission" date="2016-01" db="EMBL/GenBank/DDBJ databases">
        <title>Draft genome of Chromobacterium sp. F49.</title>
        <authorList>
            <person name="Hong K.W."/>
        </authorList>
    </citation>
    <scope>NUCLEOTIDE SEQUENCE [LARGE SCALE GENOMIC DNA]</scope>
    <source>
        <strain evidence="3">M63</strain>
    </source>
</reference>
<protein>
    <submittedName>
        <fullName evidence="2">Uncharacterized protein</fullName>
    </submittedName>
</protein>
<dbReference type="RefSeq" id="WP_063179805.1">
    <property type="nucleotide sequence ID" value="NZ_CP121215.1"/>
</dbReference>
<name>A0A161SGZ3_9BACL</name>
<organism evidence="2 3">
    <name type="scientific">Paenibacillus elgii</name>
    <dbReference type="NCBI Taxonomy" id="189691"/>
    <lineage>
        <taxon>Bacteria</taxon>
        <taxon>Bacillati</taxon>
        <taxon>Bacillota</taxon>
        <taxon>Bacilli</taxon>
        <taxon>Bacillales</taxon>
        <taxon>Paenibacillaceae</taxon>
        <taxon>Paenibacillus</taxon>
    </lineage>
</organism>
<accession>A0A161SGZ3</accession>
<feature type="chain" id="PRO_5007826363" evidence="1">
    <location>
        <begin position="27"/>
        <end position="145"/>
    </location>
</feature>
<keyword evidence="1" id="KW-0732">Signal</keyword>
<dbReference type="EMBL" id="LQRA01000047">
    <property type="protein sequence ID" value="KZE80635.1"/>
    <property type="molecule type" value="Genomic_DNA"/>
</dbReference>
<dbReference type="AlphaFoldDB" id="A0A161SGZ3"/>
<sequence>MKKTLIALGTTAALLASVLAPTASFAGTNHAPINSMAWNDAATAGKSLENSISVTKESKQEYTASGILVNNIWRYYALSVYTDPNSTKPLTVRVIKYLVDKTIFEFTLRPGESLQTDLYIQTGEYYIQLSGGPGSAGYAKLKEKK</sequence>
<feature type="signal peptide" evidence="1">
    <location>
        <begin position="1"/>
        <end position="26"/>
    </location>
</feature>